<comment type="subcellular location">
    <subcellularLocation>
        <location evidence="1 7">Cell membrane</location>
        <topology evidence="1 7">Multi-pass membrane protein</topology>
    </subcellularLocation>
</comment>
<dbReference type="Gene3D" id="1.10.3720.10">
    <property type="entry name" value="MetI-like"/>
    <property type="match status" value="1"/>
</dbReference>
<dbReference type="Pfam" id="PF00528">
    <property type="entry name" value="BPD_transp_1"/>
    <property type="match status" value="1"/>
</dbReference>
<feature type="transmembrane region" description="Helical" evidence="7">
    <location>
        <begin position="282"/>
        <end position="308"/>
    </location>
</feature>
<evidence type="ECO:0000256" key="2">
    <source>
        <dbReference type="ARBA" id="ARBA00022448"/>
    </source>
</evidence>
<dbReference type="InterPro" id="IPR000515">
    <property type="entry name" value="MetI-like"/>
</dbReference>
<organism evidence="9 10">
    <name type="scientific">Kineothrix sedimenti</name>
    <dbReference type="NCBI Taxonomy" id="3123317"/>
    <lineage>
        <taxon>Bacteria</taxon>
        <taxon>Bacillati</taxon>
        <taxon>Bacillota</taxon>
        <taxon>Clostridia</taxon>
        <taxon>Lachnospirales</taxon>
        <taxon>Lachnospiraceae</taxon>
        <taxon>Kineothrix</taxon>
    </lineage>
</organism>
<feature type="domain" description="ABC transmembrane type-1" evidence="8">
    <location>
        <begin position="98"/>
        <end position="305"/>
    </location>
</feature>
<sequence>MSKLRFIIKRLLQCLVSLVVLSFVIFSLLYIAPGDPARALVGAKKVTPELLNQIREQYHLNDPFLSQYTRWVKDALSLDFGNSIKAGYPVIDYIASHAAVTFQLVGLSLLFSIMIGVGLGVVSARRKGRLADKIIDISSLIGTCSPSFALGLVLLYFFSYKFGIFPMYGIGDESNPIDVLWHLVLPAITLTIGVAALLIKITRSAMLKEVSSDYTVFMRARAIPTKKIVLSQLKNASSPVLTSTGLVLASLFGSTVLIENVFAIPGLGELLTKSVTFRDVPVVQFIALMLAVIICFTSAFVDILVYLFNPITHRAQSGNKKAAKGEI</sequence>
<gene>
    <name evidence="9" type="ORF">V6984_21995</name>
</gene>
<comment type="similarity">
    <text evidence="7">Belongs to the binding-protein-dependent transport system permease family.</text>
</comment>
<dbReference type="PANTHER" id="PTHR43163:SF2">
    <property type="entry name" value="ABC TRANSPORTER PERMEASE PROTEIN"/>
    <property type="match status" value="1"/>
</dbReference>
<proteinExistence type="inferred from homology"/>
<evidence type="ECO:0000259" key="8">
    <source>
        <dbReference type="PROSITE" id="PS50928"/>
    </source>
</evidence>
<keyword evidence="4 7" id="KW-0812">Transmembrane</keyword>
<name>A0ABZ3EV79_9FIRM</name>
<keyword evidence="3" id="KW-1003">Cell membrane</keyword>
<feature type="transmembrane region" description="Helical" evidence="7">
    <location>
        <begin position="240"/>
        <end position="262"/>
    </location>
</feature>
<dbReference type="EMBL" id="CP146256">
    <property type="protein sequence ID" value="XAH74138.1"/>
    <property type="molecule type" value="Genomic_DNA"/>
</dbReference>
<keyword evidence="10" id="KW-1185">Reference proteome</keyword>
<feature type="transmembrane region" description="Helical" evidence="7">
    <location>
        <begin position="12"/>
        <end position="32"/>
    </location>
</feature>
<evidence type="ECO:0000313" key="10">
    <source>
        <dbReference type="Proteomes" id="UP001451571"/>
    </source>
</evidence>
<evidence type="ECO:0000256" key="7">
    <source>
        <dbReference type="RuleBase" id="RU363032"/>
    </source>
</evidence>
<keyword evidence="2 7" id="KW-0813">Transport</keyword>
<evidence type="ECO:0000256" key="1">
    <source>
        <dbReference type="ARBA" id="ARBA00004651"/>
    </source>
</evidence>
<keyword evidence="5 7" id="KW-1133">Transmembrane helix</keyword>
<dbReference type="Proteomes" id="UP001451571">
    <property type="component" value="Chromosome"/>
</dbReference>
<evidence type="ECO:0000256" key="4">
    <source>
        <dbReference type="ARBA" id="ARBA00022692"/>
    </source>
</evidence>
<dbReference type="Pfam" id="PF19300">
    <property type="entry name" value="BPD_transp_1_N"/>
    <property type="match status" value="1"/>
</dbReference>
<feature type="transmembrane region" description="Helical" evidence="7">
    <location>
        <begin position="134"/>
        <end position="159"/>
    </location>
</feature>
<feature type="transmembrane region" description="Helical" evidence="7">
    <location>
        <begin position="100"/>
        <end position="122"/>
    </location>
</feature>
<reference evidence="9 10" key="1">
    <citation type="submission" date="2024-02" db="EMBL/GenBank/DDBJ databases">
        <title>Bacterial strain from lacustrine sediment.</title>
        <authorList>
            <person name="Petit C."/>
            <person name="Fadhlaoui K."/>
        </authorList>
    </citation>
    <scope>NUCLEOTIDE SEQUENCE [LARGE SCALE GENOMIC DNA]</scope>
    <source>
        <strain evidence="9 10">IPX-CK</strain>
    </source>
</reference>
<protein>
    <submittedName>
        <fullName evidence="9">ABC transporter permease</fullName>
    </submittedName>
</protein>
<keyword evidence="6 7" id="KW-0472">Membrane</keyword>
<dbReference type="SUPFAM" id="SSF161098">
    <property type="entry name" value="MetI-like"/>
    <property type="match status" value="1"/>
</dbReference>
<evidence type="ECO:0000256" key="6">
    <source>
        <dbReference type="ARBA" id="ARBA00023136"/>
    </source>
</evidence>
<evidence type="ECO:0000256" key="5">
    <source>
        <dbReference type="ARBA" id="ARBA00022989"/>
    </source>
</evidence>
<dbReference type="PROSITE" id="PS50928">
    <property type="entry name" value="ABC_TM1"/>
    <property type="match status" value="1"/>
</dbReference>
<evidence type="ECO:0000313" key="9">
    <source>
        <dbReference type="EMBL" id="XAH74138.1"/>
    </source>
</evidence>
<dbReference type="InterPro" id="IPR035906">
    <property type="entry name" value="MetI-like_sf"/>
</dbReference>
<feature type="transmembrane region" description="Helical" evidence="7">
    <location>
        <begin position="179"/>
        <end position="199"/>
    </location>
</feature>
<dbReference type="InterPro" id="IPR045621">
    <property type="entry name" value="BPD_transp_1_N"/>
</dbReference>
<evidence type="ECO:0000256" key="3">
    <source>
        <dbReference type="ARBA" id="ARBA00022475"/>
    </source>
</evidence>
<accession>A0ABZ3EV79</accession>
<dbReference type="RefSeq" id="WP_342757732.1">
    <property type="nucleotide sequence ID" value="NZ_CP146256.1"/>
</dbReference>
<dbReference type="PANTHER" id="PTHR43163">
    <property type="entry name" value="DIPEPTIDE TRANSPORT SYSTEM PERMEASE PROTEIN DPPB-RELATED"/>
    <property type="match status" value="1"/>
</dbReference>